<reference evidence="2" key="1">
    <citation type="submission" date="2022-03" db="EMBL/GenBank/DDBJ databases">
        <authorList>
            <person name="Alioto T."/>
            <person name="Alioto T."/>
            <person name="Gomez Garrido J."/>
        </authorList>
    </citation>
    <scope>NUCLEOTIDE SEQUENCE</scope>
</reference>
<proteinExistence type="predicted"/>
<protein>
    <submittedName>
        <fullName evidence="2">Uncharacterized protein</fullName>
    </submittedName>
</protein>
<feature type="compositionally biased region" description="Basic residues" evidence="1">
    <location>
        <begin position="63"/>
        <end position="76"/>
    </location>
</feature>
<organism evidence="2 3">
    <name type="scientific">Pelobates cultripes</name>
    <name type="common">Western spadefoot toad</name>
    <dbReference type="NCBI Taxonomy" id="61616"/>
    <lineage>
        <taxon>Eukaryota</taxon>
        <taxon>Metazoa</taxon>
        <taxon>Chordata</taxon>
        <taxon>Craniata</taxon>
        <taxon>Vertebrata</taxon>
        <taxon>Euteleostomi</taxon>
        <taxon>Amphibia</taxon>
        <taxon>Batrachia</taxon>
        <taxon>Anura</taxon>
        <taxon>Pelobatoidea</taxon>
        <taxon>Pelobatidae</taxon>
        <taxon>Pelobates</taxon>
    </lineage>
</organism>
<accession>A0AAD1SL91</accession>
<feature type="region of interest" description="Disordered" evidence="1">
    <location>
        <begin position="36"/>
        <end position="135"/>
    </location>
</feature>
<dbReference type="Proteomes" id="UP001295444">
    <property type="component" value="Chromosome 06"/>
</dbReference>
<evidence type="ECO:0000313" key="2">
    <source>
        <dbReference type="EMBL" id="CAH2300911.1"/>
    </source>
</evidence>
<gene>
    <name evidence="2" type="ORF">PECUL_23A027018</name>
</gene>
<dbReference type="AlphaFoldDB" id="A0AAD1SL91"/>
<sequence>MIAAAVAAAMEKASSKYFQMEQDAPKSISKWTHYGADFEDSDSSRKHSHQPKRHWKDEAAAPRKSKRKTPAKHRMTMTRMVHEPTQISSSEEDSEPTHALAGLDEWQVVVSEQEDSDRDSAANSDPYLIREQIHW</sequence>
<keyword evidence="3" id="KW-1185">Reference proteome</keyword>
<name>A0AAD1SL91_PELCU</name>
<dbReference type="EMBL" id="OW240917">
    <property type="protein sequence ID" value="CAH2300911.1"/>
    <property type="molecule type" value="Genomic_DNA"/>
</dbReference>
<evidence type="ECO:0000313" key="3">
    <source>
        <dbReference type="Proteomes" id="UP001295444"/>
    </source>
</evidence>
<evidence type="ECO:0000256" key="1">
    <source>
        <dbReference type="SAM" id="MobiDB-lite"/>
    </source>
</evidence>